<protein>
    <recommendedName>
        <fullName evidence="2">STAS domain-containing protein</fullName>
    </recommendedName>
</protein>
<dbReference type="OrthoDB" id="288203at2759"/>
<dbReference type="EMBL" id="CAJNOW010021329">
    <property type="protein sequence ID" value="CAF1683771.1"/>
    <property type="molecule type" value="Genomic_DNA"/>
</dbReference>
<evidence type="ECO:0000313" key="3">
    <source>
        <dbReference type="EMBL" id="CAF1683771.1"/>
    </source>
</evidence>
<sequence>MSPGNGIFIYRLNESFLYPNANHYIELLVEQIFRETKPGKRNPYGSLGEQPWNLKTSRHPERNQQKDDSRPCLHALILDFTGVAHLDITGLQNLVDVRRQLDRYANKKVNWHFAGLSNPWLKRALVSVGFGSSEEGHTVFSVANIHDHIDCGENDNAVVLVPILDINRPLFHADLDEAYEAAITSLPAKETAAIFNNSNA</sequence>
<organism evidence="3 4">
    <name type="scientific">Rotaria magnacalcarata</name>
    <dbReference type="NCBI Taxonomy" id="392030"/>
    <lineage>
        <taxon>Eukaryota</taxon>
        <taxon>Metazoa</taxon>
        <taxon>Spiralia</taxon>
        <taxon>Gnathifera</taxon>
        <taxon>Rotifera</taxon>
        <taxon>Eurotatoria</taxon>
        <taxon>Bdelloidea</taxon>
        <taxon>Philodinida</taxon>
        <taxon>Philodinidae</taxon>
        <taxon>Rotaria</taxon>
    </lineage>
</organism>
<dbReference type="PROSITE" id="PS50801">
    <property type="entry name" value="STAS"/>
    <property type="match status" value="1"/>
</dbReference>
<evidence type="ECO:0000256" key="1">
    <source>
        <dbReference type="SAM" id="MobiDB-lite"/>
    </source>
</evidence>
<name>A0A816HBT1_9BILA</name>
<feature type="region of interest" description="Disordered" evidence="1">
    <location>
        <begin position="40"/>
        <end position="68"/>
    </location>
</feature>
<dbReference type="SUPFAM" id="SSF52091">
    <property type="entry name" value="SpoIIaa-like"/>
    <property type="match status" value="1"/>
</dbReference>
<dbReference type="Gene3D" id="3.30.750.24">
    <property type="entry name" value="STAS domain"/>
    <property type="match status" value="1"/>
</dbReference>
<dbReference type="InterPro" id="IPR002645">
    <property type="entry name" value="STAS_dom"/>
</dbReference>
<proteinExistence type="predicted"/>
<gene>
    <name evidence="3" type="ORF">KQP761_LOCUS37667</name>
</gene>
<feature type="domain" description="STAS" evidence="2">
    <location>
        <begin position="1"/>
        <end position="182"/>
    </location>
</feature>
<dbReference type="CDD" id="cd07042">
    <property type="entry name" value="STAS_SulP_like_sulfate_transporter"/>
    <property type="match status" value="1"/>
</dbReference>
<dbReference type="Pfam" id="PF01740">
    <property type="entry name" value="STAS"/>
    <property type="match status" value="1"/>
</dbReference>
<accession>A0A816HBT1</accession>
<feature type="compositionally biased region" description="Basic and acidic residues" evidence="1">
    <location>
        <begin position="58"/>
        <end position="68"/>
    </location>
</feature>
<reference evidence="3" key="1">
    <citation type="submission" date="2021-02" db="EMBL/GenBank/DDBJ databases">
        <authorList>
            <person name="Nowell W R."/>
        </authorList>
    </citation>
    <scope>NUCLEOTIDE SEQUENCE</scope>
</reference>
<comment type="caution">
    <text evidence="3">The sequence shown here is derived from an EMBL/GenBank/DDBJ whole genome shotgun (WGS) entry which is preliminary data.</text>
</comment>
<dbReference type="InterPro" id="IPR036513">
    <property type="entry name" value="STAS_dom_sf"/>
</dbReference>
<dbReference type="AlphaFoldDB" id="A0A816HBT1"/>
<evidence type="ECO:0000313" key="4">
    <source>
        <dbReference type="Proteomes" id="UP000663834"/>
    </source>
</evidence>
<dbReference type="Proteomes" id="UP000663834">
    <property type="component" value="Unassembled WGS sequence"/>
</dbReference>
<evidence type="ECO:0000259" key="2">
    <source>
        <dbReference type="PROSITE" id="PS50801"/>
    </source>
</evidence>